<sequence length="586" mass="66491">MKLVALKWVARNANGWESPTLTFGRRTTSLHAPNGSGKTPIVQAVAFCLGFDVKFQNDIREMCKAAVLTIEHDGHAYELRREFGDFYVKVSSGDRAREFFNEGDLSAALFQEFRLSSPVLVGTNRQATRPYVSTVLPIFYVRQVGGYDDPYKPPASFISDQFVEMVRFVFGLGPKRSYTAQRDLLTARDELEAMQRKIVFQQKVVADMSATGDDTPLMRNQLAQRATALSEQLRSLRESVDVAGAANDALLELLHAKEERIRGLRREQANLQARMDGIESIRSEIEGEIRTLSLNEESKRLFESFFDICGRKDCGLFESSAVSYAKNLMYLKDQIKDLEANVARAGMQLEMLQARLIDEGKERDALAAKVQRREEQGPTADLVVAVQSLTRELLETEQRRVALEKLDEAKQTYIRLDEERFRIQDRIATLSSRGRSDMEFNHLRRTLQELTAKWMKTIGTPNVSGPVEIDLDFKFRFGGQTVDVFSGSTRSRLILAIHAALFEHYLQVAERPFRFLILDTPKQHELASADLARYLGDLQAICDKHEGQIVISSTEYRHTLGDPDVEWRPTYPGPEQNMYLGTPARS</sequence>
<reference evidence="3" key="1">
    <citation type="submission" date="2017-02" db="EMBL/GenBank/DDBJ databases">
        <title>Complete genome sequence of Cupriavidus necator strain NH9, a 3-chlorobenzoate degrader.</title>
        <authorList>
            <person name="Moriuchi R."/>
            <person name="Dohra H."/>
            <person name="Ogawa N."/>
        </authorList>
    </citation>
    <scope>NUCLEOTIDE SEQUENCE [LARGE SCALE GENOMIC DNA]</scope>
    <source>
        <strain evidence="3">NH9</strain>
        <plasmid evidence="3">penh92</plasmid>
    </source>
</reference>
<dbReference type="SUPFAM" id="SSF52540">
    <property type="entry name" value="P-loop containing nucleoside triphosphate hydrolases"/>
    <property type="match status" value="1"/>
</dbReference>
<dbReference type="InterPro" id="IPR027417">
    <property type="entry name" value="P-loop_NTPase"/>
</dbReference>
<evidence type="ECO:0000313" key="2">
    <source>
        <dbReference type="EMBL" id="AQV99274.1"/>
    </source>
</evidence>
<feature type="coiled-coil region" evidence="1">
    <location>
        <begin position="386"/>
        <end position="419"/>
    </location>
</feature>
<evidence type="ECO:0000256" key="1">
    <source>
        <dbReference type="SAM" id="Coils"/>
    </source>
</evidence>
<organism evidence="2 3">
    <name type="scientific">Cupriavidus necator</name>
    <name type="common">Alcaligenes eutrophus</name>
    <name type="synonym">Ralstonia eutropha</name>
    <dbReference type="NCBI Taxonomy" id="106590"/>
    <lineage>
        <taxon>Bacteria</taxon>
        <taxon>Pseudomonadati</taxon>
        <taxon>Pseudomonadota</taxon>
        <taxon>Betaproteobacteria</taxon>
        <taxon>Burkholderiales</taxon>
        <taxon>Burkholderiaceae</taxon>
        <taxon>Cupriavidus</taxon>
    </lineage>
</organism>
<protein>
    <recommendedName>
        <fullName evidence="4">Rad50/SbcC-type AAA domain-containing protein</fullName>
    </recommendedName>
</protein>
<name>A0A1U9V2V0_CUPNE</name>
<keyword evidence="1" id="KW-0175">Coiled coil</keyword>
<proteinExistence type="predicted"/>
<dbReference type="EMBL" id="CP017759">
    <property type="protein sequence ID" value="AQV99274.1"/>
    <property type="molecule type" value="Genomic_DNA"/>
</dbReference>
<geneLocation type="plasmid" evidence="3">
    <name>penh92</name>
</geneLocation>
<dbReference type="Gene3D" id="3.40.50.300">
    <property type="entry name" value="P-loop containing nucleotide triphosphate hydrolases"/>
    <property type="match status" value="2"/>
</dbReference>
<accession>A0A1U9V2V0</accession>
<feature type="coiled-coil region" evidence="1">
    <location>
        <begin position="219"/>
        <end position="281"/>
    </location>
</feature>
<gene>
    <name evidence="2" type="ORF">BJN34_35965</name>
</gene>
<dbReference type="RefSeq" id="WP_078201687.1">
    <property type="nucleotide sequence ID" value="NZ_CP017759.1"/>
</dbReference>
<evidence type="ECO:0000313" key="3">
    <source>
        <dbReference type="Proteomes" id="UP000189627"/>
    </source>
</evidence>
<keyword evidence="2" id="KW-0614">Plasmid</keyword>
<evidence type="ECO:0008006" key="4">
    <source>
        <dbReference type="Google" id="ProtNLM"/>
    </source>
</evidence>
<feature type="coiled-coil region" evidence="1">
    <location>
        <begin position="321"/>
        <end position="355"/>
    </location>
</feature>
<dbReference type="OrthoDB" id="6637274at2"/>
<dbReference type="KEGG" id="cuh:BJN34_35965"/>
<dbReference type="AlphaFoldDB" id="A0A1U9V2V0"/>
<dbReference type="Proteomes" id="UP000189627">
    <property type="component" value="Plasmid pENH92"/>
</dbReference>